<dbReference type="AlphaFoldDB" id="A0A1I1YEI0"/>
<dbReference type="NCBIfam" id="TIGR03696">
    <property type="entry name" value="Rhs_assc_core"/>
    <property type="match status" value="1"/>
</dbReference>
<dbReference type="STRING" id="500610.SAMN02799615_00581"/>
<evidence type="ECO:0000313" key="3">
    <source>
        <dbReference type="EMBL" id="SFE17408.1"/>
    </source>
</evidence>
<name>A0A1I1YEI0_9GAMM</name>
<dbReference type="PANTHER" id="PTHR32305">
    <property type="match status" value="1"/>
</dbReference>
<evidence type="ECO:0000259" key="2">
    <source>
        <dbReference type="Pfam" id="PF25023"/>
    </source>
</evidence>
<gene>
    <name evidence="3" type="ORF">SAMN02799615_00581</name>
</gene>
<evidence type="ECO:0000256" key="1">
    <source>
        <dbReference type="ARBA" id="ARBA00022737"/>
    </source>
</evidence>
<organism evidence="3 4">
    <name type="scientific">Dyella marensis</name>
    <dbReference type="NCBI Taxonomy" id="500610"/>
    <lineage>
        <taxon>Bacteria</taxon>
        <taxon>Pseudomonadati</taxon>
        <taxon>Pseudomonadota</taxon>
        <taxon>Gammaproteobacteria</taxon>
        <taxon>Lysobacterales</taxon>
        <taxon>Rhodanobacteraceae</taxon>
        <taxon>Dyella</taxon>
    </lineage>
</organism>
<keyword evidence="4" id="KW-1185">Reference proteome</keyword>
<dbReference type="InterPro" id="IPR056823">
    <property type="entry name" value="TEN-like_YD-shell"/>
</dbReference>
<accession>A0A1I1YEI0</accession>
<feature type="domain" description="Teneurin-like YD-shell" evidence="2">
    <location>
        <begin position="34"/>
        <end position="135"/>
    </location>
</feature>
<reference evidence="4" key="1">
    <citation type="submission" date="2016-10" db="EMBL/GenBank/DDBJ databases">
        <authorList>
            <person name="Varghese N."/>
            <person name="Submissions S."/>
        </authorList>
    </citation>
    <scope>NUCLEOTIDE SEQUENCE [LARGE SCALE GENOMIC DNA]</scope>
    <source>
        <strain evidence="4">UNC178MFTsu3.1</strain>
    </source>
</reference>
<dbReference type="EMBL" id="FONH01000001">
    <property type="protein sequence ID" value="SFE17408.1"/>
    <property type="molecule type" value="Genomic_DNA"/>
</dbReference>
<dbReference type="InterPro" id="IPR050708">
    <property type="entry name" value="T6SS_VgrG/RHS"/>
</dbReference>
<dbReference type="Proteomes" id="UP000199477">
    <property type="component" value="Unassembled WGS sequence"/>
</dbReference>
<evidence type="ECO:0000313" key="4">
    <source>
        <dbReference type="Proteomes" id="UP000199477"/>
    </source>
</evidence>
<dbReference type="Gene3D" id="2.180.10.10">
    <property type="entry name" value="RHS repeat-associated core"/>
    <property type="match status" value="1"/>
</dbReference>
<sequence>MCADLISTHMDRAMLAGLRKGLYVLLTLLPCLAAQAGKVTYVYTDPQGTPLAEADASGNITATFDYRPYGSQALGNPSAGLGYTGHVNDPDTALVYMQARYYDPMAGRFLSRDPVSPKSGALFNFGRYTYANNNPARFVDPDGRVCRTTDGKAECTFDSFKDKDGNTISREQALSSGGMFSRLFGTNMGTRVLRAEAAMTAKYSAAKDLSAKGGEVTIKGSEKLEIPDQKISGASIVSHMETIQTIAAAQASSFVIASTPPGSGGAPSEGPVTFFNGGGKSSQNLGQIFGHEILHTLYSGADLQNHGWANPQFNLDHQTPFNEASDAIQ</sequence>
<protein>
    <submittedName>
        <fullName evidence="3">RHS repeat-associated core domain-containing protein</fullName>
    </submittedName>
</protein>
<dbReference type="Pfam" id="PF25023">
    <property type="entry name" value="TEN_YD-shell"/>
    <property type="match status" value="1"/>
</dbReference>
<dbReference type="InterPro" id="IPR022385">
    <property type="entry name" value="Rhs_assc_core"/>
</dbReference>
<proteinExistence type="predicted"/>
<dbReference type="PANTHER" id="PTHR32305:SF15">
    <property type="entry name" value="PROTEIN RHSA-RELATED"/>
    <property type="match status" value="1"/>
</dbReference>
<keyword evidence="1" id="KW-0677">Repeat</keyword>